<accession>A0A1G9SXM0</accession>
<gene>
    <name evidence="1" type="ORF">SAMN04487949_1538</name>
</gene>
<sequence length="252" mass="27193">MTTIAVFVDPPREGLVGTELAETSPLTSSEAADFYAACIKDAILAAERSGGELLVNYRPDDLIPEEFHGEQSAEAEVRALVADALGDTSDVRFEVQVGSTFDARAGNTVSHLLREEGVQSVAIVRGNAPMLLRTAIDSAAMKLRTNDVLLGPSTEGRVYYAAFREAIDFEGAFETPELDTLADRADDTGHTTEFIPMQPVVETGDDLATFLPLLESRVTAERIVPKHTATLVRELGLRVETDDAGDLTVVRD</sequence>
<dbReference type="STRING" id="660521.SAMN04487949_1538"/>
<protein>
    <recommendedName>
        <fullName evidence="3">DUF2064 domain-containing protein</fullName>
    </recommendedName>
</protein>
<dbReference type="Gene3D" id="3.90.550.10">
    <property type="entry name" value="Spore Coat Polysaccharide Biosynthesis Protein SpsA, Chain A"/>
    <property type="match status" value="1"/>
</dbReference>
<organism evidence="1 2">
    <name type="scientific">Halogranum gelatinilyticum</name>
    <dbReference type="NCBI Taxonomy" id="660521"/>
    <lineage>
        <taxon>Archaea</taxon>
        <taxon>Methanobacteriati</taxon>
        <taxon>Methanobacteriota</taxon>
        <taxon>Stenosarchaea group</taxon>
        <taxon>Halobacteria</taxon>
        <taxon>Halobacteriales</taxon>
        <taxon>Haloferacaceae</taxon>
    </lineage>
</organism>
<dbReference type="PANTHER" id="PTHR36529">
    <property type="entry name" value="SLL1095 PROTEIN"/>
    <property type="match status" value="1"/>
</dbReference>
<dbReference type="OrthoDB" id="168607at2157"/>
<evidence type="ECO:0000313" key="1">
    <source>
        <dbReference type="EMBL" id="SDM40181.1"/>
    </source>
</evidence>
<name>A0A1G9SXM0_9EURY</name>
<dbReference type="PANTHER" id="PTHR36529:SF1">
    <property type="entry name" value="GLYCOSYLTRANSFERASE"/>
    <property type="match status" value="1"/>
</dbReference>
<evidence type="ECO:0008006" key="3">
    <source>
        <dbReference type="Google" id="ProtNLM"/>
    </source>
</evidence>
<reference evidence="2" key="1">
    <citation type="submission" date="2016-10" db="EMBL/GenBank/DDBJ databases">
        <authorList>
            <person name="Varghese N."/>
            <person name="Submissions S."/>
        </authorList>
    </citation>
    <scope>NUCLEOTIDE SEQUENCE [LARGE SCALE GENOMIC DNA]</scope>
    <source>
        <strain evidence="2">CGMCC 1.10119</strain>
    </source>
</reference>
<evidence type="ECO:0000313" key="2">
    <source>
        <dbReference type="Proteomes" id="UP000199451"/>
    </source>
</evidence>
<proteinExistence type="predicted"/>
<dbReference type="EMBL" id="FNHL01000002">
    <property type="protein sequence ID" value="SDM40181.1"/>
    <property type="molecule type" value="Genomic_DNA"/>
</dbReference>
<keyword evidence="2" id="KW-1185">Reference proteome</keyword>
<dbReference type="RefSeq" id="WP_089696022.1">
    <property type="nucleotide sequence ID" value="NZ_FNHL01000002.1"/>
</dbReference>
<dbReference type="InterPro" id="IPR018641">
    <property type="entry name" value="Trfase_1_rSAM/seldom-assoc"/>
</dbReference>
<dbReference type="InterPro" id="IPR029044">
    <property type="entry name" value="Nucleotide-diphossugar_trans"/>
</dbReference>
<dbReference type="AlphaFoldDB" id="A0A1G9SXM0"/>
<dbReference type="Proteomes" id="UP000199451">
    <property type="component" value="Unassembled WGS sequence"/>
</dbReference>